<proteinExistence type="inferred from homology"/>
<accession>A0AAV4DA42</accession>
<evidence type="ECO:0000256" key="2">
    <source>
        <dbReference type="ARBA" id="ARBA00022723"/>
    </source>
</evidence>
<dbReference type="InterPro" id="IPR004294">
    <property type="entry name" value="Carotenoid_Oase"/>
</dbReference>
<evidence type="ECO:0000256" key="5">
    <source>
        <dbReference type="PIRSR" id="PIRSR604294-1"/>
    </source>
</evidence>
<feature type="binding site" evidence="5">
    <location>
        <position position="316"/>
    </location>
    <ligand>
        <name>Fe cation</name>
        <dbReference type="ChEBI" id="CHEBI:24875"/>
        <note>catalytic</note>
    </ligand>
</feature>
<comment type="similarity">
    <text evidence="1">Belongs to the carotenoid oxygenase family.</text>
</comment>
<dbReference type="AlphaFoldDB" id="A0AAV4DA42"/>
<feature type="binding site" evidence="5">
    <location>
        <position position="186"/>
    </location>
    <ligand>
        <name>Fe cation</name>
        <dbReference type="ChEBI" id="CHEBI:24875"/>
        <note>catalytic</note>
    </ligand>
</feature>
<name>A0AAV4DA42_9GAST</name>
<gene>
    <name evidence="6" type="ORF">PoB_006763300</name>
</gene>
<dbReference type="GO" id="GO:0046872">
    <property type="term" value="F:metal ion binding"/>
    <property type="evidence" value="ECO:0007669"/>
    <property type="project" value="UniProtKB-KW"/>
</dbReference>
<evidence type="ECO:0000256" key="1">
    <source>
        <dbReference type="ARBA" id="ARBA00006787"/>
    </source>
</evidence>
<dbReference type="PANTHER" id="PTHR10543:SF24">
    <property type="entry name" value="CAROTENOID ISOMEROOXYGENASE"/>
    <property type="match status" value="1"/>
</dbReference>
<protein>
    <submittedName>
        <fullName evidence="6">Beta,beta-carotene 15,15'-monooxygenase</fullName>
    </submittedName>
</protein>
<evidence type="ECO:0000313" key="7">
    <source>
        <dbReference type="Proteomes" id="UP000735302"/>
    </source>
</evidence>
<feature type="binding site" evidence="5">
    <location>
        <position position="245"/>
    </location>
    <ligand>
        <name>Fe cation</name>
        <dbReference type="ChEBI" id="CHEBI:24875"/>
        <note>catalytic</note>
    </ligand>
</feature>
<dbReference type="Pfam" id="PF03055">
    <property type="entry name" value="RPE65"/>
    <property type="match status" value="1"/>
</dbReference>
<sequence>MTETRQNKEELFSKLPQWLNYDQSDNMEEPMDVTITGNIPKWINGSVYRNGSGLYKIGPTTWNHVFDGFAVIQRWTFKDGKVTYQSSILDSDDYKKSAKLNRIVGMGFGKTFPDPCKTIFGRLFSKFMPARPETVHNTAVNIVEFGDRLFALTETPLINEVASDTLKVNGKSIMPDYVAVHLGTGHPHKLKDGTMIYFGTHCNYMQAYNFISIPPQPVTSDSPFSGAKIVATAPSRYKTNISYTHSFGITENYFIHLEQPLTFSIPKLLMSALTSSSLSECFITDKVASLDFMVVDPKTRTRTPINYKAANGFIFHFINCYEDSDHIVCDTSYYPSGAEFIKSKYLEHLSKISIKNFTCNDKVYFARFVLPLHIEGAQEGQNLVTLPNTTATAVLEKGSKTTLLITPETFEGNHMVELPQINYDYNARKYRYFYGSAAFIQNKKQLSKFDLFEKRVLTFEVNENITPGEPIFVARPGATKEDDGVILCNLVANTPDDHSSLVVLDAETFQEIGRATLPKEVRMSYTFHGNFTNKLI</sequence>
<feature type="binding site" evidence="5">
    <location>
        <position position="528"/>
    </location>
    <ligand>
        <name>Fe cation</name>
        <dbReference type="ChEBI" id="CHEBI:24875"/>
        <note>catalytic</note>
    </ligand>
</feature>
<comment type="cofactor">
    <cofactor evidence="5">
        <name>Fe(2+)</name>
        <dbReference type="ChEBI" id="CHEBI:29033"/>
    </cofactor>
    <text evidence="5">Binds 1 Fe(2+) ion per subunit.</text>
</comment>
<evidence type="ECO:0000256" key="3">
    <source>
        <dbReference type="ARBA" id="ARBA00023002"/>
    </source>
</evidence>
<keyword evidence="7" id="KW-1185">Reference proteome</keyword>
<dbReference type="GO" id="GO:0016121">
    <property type="term" value="P:carotene catabolic process"/>
    <property type="evidence" value="ECO:0007669"/>
    <property type="project" value="TreeGrafter"/>
</dbReference>
<dbReference type="GO" id="GO:0010436">
    <property type="term" value="F:carotenoid dioxygenase activity"/>
    <property type="evidence" value="ECO:0007669"/>
    <property type="project" value="TreeGrafter"/>
</dbReference>
<dbReference type="Proteomes" id="UP000735302">
    <property type="component" value="Unassembled WGS sequence"/>
</dbReference>
<dbReference type="EMBL" id="BLXT01007668">
    <property type="protein sequence ID" value="GFO41128.1"/>
    <property type="molecule type" value="Genomic_DNA"/>
</dbReference>
<evidence type="ECO:0000313" key="6">
    <source>
        <dbReference type="EMBL" id="GFO41128.1"/>
    </source>
</evidence>
<evidence type="ECO:0000256" key="4">
    <source>
        <dbReference type="ARBA" id="ARBA00023004"/>
    </source>
</evidence>
<reference evidence="6 7" key="1">
    <citation type="journal article" date="2021" name="Elife">
        <title>Chloroplast acquisition without the gene transfer in kleptoplastic sea slugs, Plakobranchus ocellatus.</title>
        <authorList>
            <person name="Maeda T."/>
            <person name="Takahashi S."/>
            <person name="Yoshida T."/>
            <person name="Shimamura S."/>
            <person name="Takaki Y."/>
            <person name="Nagai Y."/>
            <person name="Toyoda A."/>
            <person name="Suzuki Y."/>
            <person name="Arimoto A."/>
            <person name="Ishii H."/>
            <person name="Satoh N."/>
            <person name="Nishiyama T."/>
            <person name="Hasebe M."/>
            <person name="Maruyama T."/>
            <person name="Minagawa J."/>
            <person name="Obokata J."/>
            <person name="Shigenobu S."/>
        </authorList>
    </citation>
    <scope>NUCLEOTIDE SEQUENCE [LARGE SCALE GENOMIC DNA]</scope>
</reference>
<organism evidence="6 7">
    <name type="scientific">Plakobranchus ocellatus</name>
    <dbReference type="NCBI Taxonomy" id="259542"/>
    <lineage>
        <taxon>Eukaryota</taxon>
        <taxon>Metazoa</taxon>
        <taxon>Spiralia</taxon>
        <taxon>Lophotrochozoa</taxon>
        <taxon>Mollusca</taxon>
        <taxon>Gastropoda</taxon>
        <taxon>Heterobranchia</taxon>
        <taxon>Euthyneura</taxon>
        <taxon>Panpulmonata</taxon>
        <taxon>Sacoglossa</taxon>
        <taxon>Placobranchoidea</taxon>
        <taxon>Plakobranchidae</taxon>
        <taxon>Plakobranchus</taxon>
    </lineage>
</organism>
<keyword evidence="2 5" id="KW-0479">Metal-binding</keyword>
<keyword evidence="3" id="KW-0560">Oxidoreductase</keyword>
<keyword evidence="4 5" id="KW-0408">Iron</keyword>
<dbReference type="PANTHER" id="PTHR10543">
    <property type="entry name" value="BETA-CAROTENE DIOXYGENASE"/>
    <property type="match status" value="1"/>
</dbReference>
<comment type="caution">
    <text evidence="6">The sequence shown here is derived from an EMBL/GenBank/DDBJ whole genome shotgun (WGS) entry which is preliminary data.</text>
</comment>